<dbReference type="Pfam" id="PF00561">
    <property type="entry name" value="Abhydrolase_1"/>
    <property type="match status" value="1"/>
</dbReference>
<accession>K9W541</accession>
<name>K9W541_9CYAN</name>
<dbReference type="SUPFAM" id="SSF53474">
    <property type="entry name" value="alpha/beta-Hydrolases"/>
    <property type="match status" value="1"/>
</dbReference>
<evidence type="ECO:0000256" key="2">
    <source>
        <dbReference type="ARBA" id="ARBA00022963"/>
    </source>
</evidence>
<keyword evidence="1" id="KW-0378">Hydrolase</keyword>
<dbReference type="PATRIC" id="fig|1173022.3.peg.4013"/>
<reference evidence="6 7" key="1">
    <citation type="submission" date="2012-06" db="EMBL/GenBank/DDBJ databases">
        <title>Finished chromosome of genome of Crinalium epipsammum PCC 9333.</title>
        <authorList>
            <consortium name="US DOE Joint Genome Institute"/>
            <person name="Gugger M."/>
            <person name="Coursin T."/>
            <person name="Rippka R."/>
            <person name="Tandeau De Marsac N."/>
            <person name="Huntemann M."/>
            <person name="Wei C.-L."/>
            <person name="Han J."/>
            <person name="Detter J.C."/>
            <person name="Han C."/>
            <person name="Tapia R."/>
            <person name="Davenport K."/>
            <person name="Daligault H."/>
            <person name="Erkkila T."/>
            <person name="Gu W."/>
            <person name="Munk A.C.C."/>
            <person name="Teshima H."/>
            <person name="Xu Y."/>
            <person name="Chain P."/>
            <person name="Chen A."/>
            <person name="Krypides N."/>
            <person name="Mavromatis K."/>
            <person name="Markowitz V."/>
            <person name="Szeto E."/>
            <person name="Ivanova N."/>
            <person name="Mikhailova N."/>
            <person name="Ovchinnikova G."/>
            <person name="Pagani I."/>
            <person name="Pati A."/>
            <person name="Goodwin L."/>
            <person name="Peters L."/>
            <person name="Pitluck S."/>
            <person name="Woyke T."/>
            <person name="Kerfeld C."/>
        </authorList>
    </citation>
    <scope>NUCLEOTIDE SEQUENCE [LARGE SCALE GENOMIC DNA]</scope>
    <source>
        <strain evidence="6 7">PCC 9333</strain>
    </source>
</reference>
<keyword evidence="2" id="KW-0442">Lipid degradation</keyword>
<keyword evidence="7" id="KW-1185">Reference proteome</keyword>
<dbReference type="Pfam" id="PF07176">
    <property type="entry name" value="DUF1400"/>
    <property type="match status" value="1"/>
</dbReference>
<feature type="domain" description="AB hydrolase-1" evidence="4">
    <location>
        <begin position="278"/>
        <end position="393"/>
    </location>
</feature>
<evidence type="ECO:0000259" key="4">
    <source>
        <dbReference type="Pfam" id="PF00561"/>
    </source>
</evidence>
<evidence type="ECO:0000313" key="6">
    <source>
        <dbReference type="EMBL" id="AFZ14545.1"/>
    </source>
</evidence>
<feature type="domain" description="DUF1400" evidence="5">
    <location>
        <begin position="77"/>
        <end position="199"/>
    </location>
</feature>
<dbReference type="PANTHER" id="PTHR10272">
    <property type="entry name" value="PLATELET-ACTIVATING FACTOR ACETYLHYDROLASE"/>
    <property type="match status" value="1"/>
</dbReference>
<evidence type="ECO:0000256" key="1">
    <source>
        <dbReference type="ARBA" id="ARBA00022801"/>
    </source>
</evidence>
<evidence type="ECO:0000313" key="7">
    <source>
        <dbReference type="Proteomes" id="UP000010472"/>
    </source>
</evidence>
<dbReference type="InterPro" id="IPR010802">
    <property type="entry name" value="DUF1400"/>
</dbReference>
<dbReference type="PANTHER" id="PTHR10272:SF13">
    <property type="entry name" value="POLY(ETHYLENE TEREPHTHALATE) HYDROLASE"/>
    <property type="match status" value="1"/>
</dbReference>
<evidence type="ECO:0000256" key="3">
    <source>
        <dbReference type="ARBA" id="ARBA00023098"/>
    </source>
</evidence>
<proteinExistence type="predicted"/>
<dbReference type="AlphaFoldDB" id="K9W541"/>
<dbReference type="GO" id="GO:0016042">
    <property type="term" value="P:lipid catabolic process"/>
    <property type="evidence" value="ECO:0007669"/>
    <property type="project" value="UniProtKB-KW"/>
</dbReference>
<dbReference type="Gene3D" id="3.40.50.1820">
    <property type="entry name" value="alpha/beta hydrolase"/>
    <property type="match status" value="1"/>
</dbReference>
<sequence length="592" mass="64048">MKLKIDLFKGKNSQKLAKNTQRIQNLPLNLKMLPLKRLAIIKRFDKGFQSSLLWSATVTSLSFASILSSLMATPALAAEKLVLRLGPFQQSVNVADLDSFAKTGQLSTSLRPYGALLTPQVQQLLTKRLQVDPSIANKFIDDLLRAPEGNQLIKQIRVAIPDSTVTQVRIALALALRQANGLSAVSFLRAYPDDQITVDLSSAIAIALEINVPFIQSQSVTSLLESSLTVPSTSFSASFNPASPGKERINKRTITIQDTKRNRTIPVDIYWDQSSSGPLVVISHGFAANRESLTYLARHLASQGLTVAALDHPDSNFTTLPGASIGSKLTTGGVTGLLLPASEFINRPKDISFLLDQLAELNQQPGTLQGKLNTQQVSVIGHSLGGYTALAVAGGELHLDELRSFCQERSLFSKSGGDWLQCAAADLPQSRLQLQDKRVAQAIALNPVIGQLFGKTGLAKVNIPTLIWTSTGDALTPTLSHQLRPFSQLRGSKYLVTAIGGTHLSLSDPDNLNPQLAQTTLVREITGKEAEPMRQLLKGVSLAFIKQLTPEANNYQQFLTSGYAQSLSTPGLSLRLNTTLPSNLNAFVEFAQ</sequence>
<organism evidence="6 7">
    <name type="scientific">Crinalium epipsammum PCC 9333</name>
    <dbReference type="NCBI Taxonomy" id="1173022"/>
    <lineage>
        <taxon>Bacteria</taxon>
        <taxon>Bacillati</taxon>
        <taxon>Cyanobacteriota</taxon>
        <taxon>Cyanophyceae</taxon>
        <taxon>Gomontiellales</taxon>
        <taxon>Gomontiellaceae</taxon>
        <taxon>Crinalium</taxon>
    </lineage>
</organism>
<protein>
    <submittedName>
        <fullName evidence="6">Uncharacterized protein</fullName>
    </submittedName>
</protein>
<dbReference type="KEGG" id="cep:Cri9333_3733"/>
<gene>
    <name evidence="6" type="ORF">Cri9333_3733</name>
</gene>
<dbReference type="EMBL" id="CP003620">
    <property type="protein sequence ID" value="AFZ14545.1"/>
    <property type="molecule type" value="Genomic_DNA"/>
</dbReference>
<dbReference type="InterPro" id="IPR000073">
    <property type="entry name" value="AB_hydrolase_1"/>
</dbReference>
<dbReference type="InterPro" id="IPR029058">
    <property type="entry name" value="AB_hydrolase_fold"/>
</dbReference>
<dbReference type="eggNOG" id="COG4188">
    <property type="taxonomic scope" value="Bacteria"/>
</dbReference>
<keyword evidence="3" id="KW-0443">Lipid metabolism</keyword>
<dbReference type="STRING" id="1173022.Cri9333_3733"/>
<dbReference type="GO" id="GO:0003847">
    <property type="term" value="F:1-alkyl-2-acetylglycerophosphocholine esterase activity"/>
    <property type="evidence" value="ECO:0007669"/>
    <property type="project" value="TreeGrafter"/>
</dbReference>
<evidence type="ECO:0000259" key="5">
    <source>
        <dbReference type="Pfam" id="PF07176"/>
    </source>
</evidence>
<dbReference type="HOGENOM" id="CLU_029435_0_0_3"/>
<dbReference type="Proteomes" id="UP000010472">
    <property type="component" value="Chromosome"/>
</dbReference>